<evidence type="ECO:0000313" key="8">
    <source>
        <dbReference type="EMBL" id="KAF5225066.1"/>
    </source>
</evidence>
<keyword evidence="6" id="KW-0472">Membrane</keyword>
<dbReference type="GO" id="GO:0007020">
    <property type="term" value="P:microtubule nucleation"/>
    <property type="evidence" value="ECO:0007669"/>
    <property type="project" value="InterPro"/>
</dbReference>
<sequence length="1778" mass="196687">MLTCGSIFMPSTNLFFIGFYGLYCFNLAVFLFCLFVVTCLSLCVCVCVCVYAWPLNDMQCHYYNNGGSERMLAVSFLAAPAATSVNRPAVDDGNGALSLVELLVELSGSLTSGNFGKYRRGEYGRISAETDGILRTVSVPPSRDPTVIRRKRRRDVINSFFDSSTARTSTPVFSTSPAVFRSRMRQLFQNAKQNIRQVTETHAALLELLCSAVAPDIELKEAAEGAATLSEASEAELMLYIILRTSIAAAPTWQKPPTIPRCWLSPSITEMVERSPTLQRTMRWSCDPDPVIEAALGVDHTRYNRSAFEPYMACQLPALLTYHTDYAGVAATAGGGAERKPYHNESLKMDAAHGVFSYWCAGEKEEVRCLFSRKRPINVDTEGELDSPPHMTHHDSSVVHAPSSPGATVKKFFCSIFKEEYPADSRFCSLLFVALHRGIIGQQDPYLLLRLEGGGMGCPPQQSLMITPSKLSFSQFSETVEISSFTCPVSIGVSPEFLVAATGNHGDEEMRRRSGNQTALNEGGEVEAKDTLCARGVVAMLQWSCQSGTLFLRLHQLCDVSERPEWRAALGQYGKSAIEALRWLLLSLQRLVADMSDRAGGPHGVSFRELLVAQQRLRHVAEDIAVLSDVFLVHAGANWEASLVLGQLSSATLLTSLYRHYAKRTANNQWRGQHLMVASASDGKVGRPDVIVELFLAVLDPLQCMLGAWLRAGELKDPYDEFFILPSHGTTACGFLVDTSAQRLPEFISPETAEKILHAGVSLRVLRAAARHVTLCSTKEKRRLRFQAEDIDAAGLYQEQVEDAEDINLLLREFMESLLGYRSSSNFLEMPEVSVLTRNGSLAYWRAFYAACNDVLLSVGDEMEGEQNYVTFGSIQLARVVPVNLFDGDDTTRSICTEERGGVGGGRRAKSLVTSLSRLSRTTTAWHEAVSEELAQVAHSTSKEEAAGKTKERAALCSEYERRVLRRRAQLQLQQWKAVRLSLNMERAAALSGCVDSLLELYARVLNQTPAEEGEEKEDKMEDGRRTPIGKFVKPLAQIPPSSQAAEKSNATSEGKATLQLDGQLLLGNEETPFETSIVSVFRVTPPPLRRGSGSVWMGNMSLSLQSEQKSFTRSEREPQESAHAPEMYVVADINDEEYLMERAGPSVSQASAREFMVAQYDAAESIVRNCFILSEAYQQACKEAAIKLLQFEGDRSCRADGDDACMSDYWWTNPTADEGTRFAHKGIFSALTKTSHALHKLTEEQAKSLLHCSSYYLTLSSYTASYLTHKALQVMLLGPYGTLYRLTQQFLDVCLMQSGRVADRMTGIWQRLTKTAIEESKFVFSNFMAALNGAFVEEWESCVLHGRDTLRVQLALMVPDDTSAGTDVFPAENEEEDGNGAGGSMLFQDTAFRKRTLYSASEQVAEEETQREHDGDGAKGRTGDDAIPLPENPFDFISRLIIVYSTPCEGFWLLPKNAVAIYGDLFATLLFWSSVTQLVTRVWQVGIKSDVAEAFFFCNFSRAVLSAVAQHMWFLIASFAREYRHTLRFESGVLYSYRQLESFTTDHAAFLERCRFAAMLTPAFARARRQVYGMVRQLEEVEQCLLCAARENAADTSVSRSVSPGGNEKKSGAAAAHIASGAKGRNGKKKTRASEGGNERDGGGELHGSNRRKEFSPSKTSKSSPSDVSPKVKQKPGRKSGARQLPPTEEARRRSVRDNVRRRIRSFAGLTEIFVEHLTAVRDNLAEDAESSFVPQDDEPEKHNSARGACRTTTCAAALSSLIRTLEMTQAAIHDKF</sequence>
<dbReference type="PANTHER" id="PTHR19302">
    <property type="entry name" value="GAMMA TUBULIN COMPLEX PROTEIN"/>
    <property type="match status" value="1"/>
</dbReference>
<feature type="compositionally biased region" description="Low complexity" evidence="5">
    <location>
        <begin position="1613"/>
        <end position="1624"/>
    </location>
</feature>
<evidence type="ECO:0000256" key="4">
    <source>
        <dbReference type="ARBA" id="ARBA00023212"/>
    </source>
</evidence>
<dbReference type="GO" id="GO:0000922">
    <property type="term" value="C:spindle pole"/>
    <property type="evidence" value="ECO:0007669"/>
    <property type="project" value="InterPro"/>
</dbReference>
<feature type="compositionally biased region" description="Low complexity" evidence="5">
    <location>
        <begin position="1658"/>
        <end position="1672"/>
    </location>
</feature>
<evidence type="ECO:0000256" key="2">
    <source>
        <dbReference type="ARBA" id="ARBA00022490"/>
    </source>
</evidence>
<dbReference type="InterPro" id="IPR041470">
    <property type="entry name" value="GCP_N"/>
</dbReference>
<keyword evidence="6" id="KW-0812">Transmembrane</keyword>
<dbReference type="GO" id="GO:0043015">
    <property type="term" value="F:gamma-tubulin binding"/>
    <property type="evidence" value="ECO:0007669"/>
    <property type="project" value="InterPro"/>
</dbReference>
<dbReference type="VEuPathDB" id="TriTrypDB:BCY84_22876"/>
<dbReference type="GO" id="GO:0000278">
    <property type="term" value="P:mitotic cell cycle"/>
    <property type="evidence" value="ECO:0007669"/>
    <property type="project" value="TreeGrafter"/>
</dbReference>
<dbReference type="GO" id="GO:0005874">
    <property type="term" value="C:microtubule"/>
    <property type="evidence" value="ECO:0007669"/>
    <property type="project" value="UniProtKB-KW"/>
</dbReference>
<accession>A0A7J6YF56</accession>
<dbReference type="GO" id="GO:0000930">
    <property type="term" value="C:gamma-tubulin complex"/>
    <property type="evidence" value="ECO:0007669"/>
    <property type="project" value="TreeGrafter"/>
</dbReference>
<dbReference type="PANTHER" id="PTHR19302:SF33">
    <property type="entry name" value="GAMMA-TUBULIN COMPLEX COMPONENT 5"/>
    <property type="match status" value="1"/>
</dbReference>
<dbReference type="GO" id="GO:0051321">
    <property type="term" value="P:meiotic cell cycle"/>
    <property type="evidence" value="ECO:0007669"/>
    <property type="project" value="TreeGrafter"/>
</dbReference>
<evidence type="ECO:0000256" key="1">
    <source>
        <dbReference type="ARBA" id="ARBA00004245"/>
    </source>
</evidence>
<evidence type="ECO:0000256" key="3">
    <source>
        <dbReference type="ARBA" id="ARBA00022701"/>
    </source>
</evidence>
<comment type="subcellular location">
    <subcellularLocation>
        <location evidence="1">Cytoplasm</location>
        <location evidence="1">Cytoskeleton</location>
    </subcellularLocation>
</comment>
<feature type="transmembrane region" description="Helical" evidence="6">
    <location>
        <begin position="6"/>
        <end position="23"/>
    </location>
</feature>
<dbReference type="Pfam" id="PF17681">
    <property type="entry name" value="GCP_N_terminal"/>
    <property type="match status" value="1"/>
</dbReference>
<keyword evidence="3" id="KW-0493">Microtubule</keyword>
<feature type="domain" description="Gamma tubulin complex component protein N-terminal" evidence="7">
    <location>
        <begin position="534"/>
        <end position="788"/>
    </location>
</feature>
<dbReference type="GO" id="GO:0031122">
    <property type="term" value="P:cytoplasmic microtubule organization"/>
    <property type="evidence" value="ECO:0007669"/>
    <property type="project" value="TreeGrafter"/>
</dbReference>
<keyword evidence="6" id="KW-1133">Transmembrane helix</keyword>
<evidence type="ECO:0000256" key="5">
    <source>
        <dbReference type="SAM" id="MobiDB-lite"/>
    </source>
</evidence>
<dbReference type="GO" id="GO:0051011">
    <property type="term" value="F:microtubule minus-end binding"/>
    <property type="evidence" value="ECO:0007669"/>
    <property type="project" value="TreeGrafter"/>
</dbReference>
<dbReference type="GO" id="GO:0051225">
    <property type="term" value="P:spindle assembly"/>
    <property type="evidence" value="ECO:0007669"/>
    <property type="project" value="TreeGrafter"/>
</dbReference>
<protein>
    <submittedName>
        <fullName evidence="8">Gamma-tubulin complex component 3-like protein</fullName>
    </submittedName>
</protein>
<dbReference type="EMBL" id="JABDHM010000009">
    <property type="protein sequence ID" value="KAF5225066.1"/>
    <property type="molecule type" value="Genomic_DNA"/>
</dbReference>
<proteinExistence type="predicted"/>
<comment type="caution">
    <text evidence="8">The sequence shown here is derived from an EMBL/GenBank/DDBJ whole genome shotgun (WGS) entry which is preliminary data.</text>
</comment>
<feature type="transmembrane region" description="Helical" evidence="6">
    <location>
        <begin position="30"/>
        <end position="53"/>
    </location>
</feature>
<dbReference type="InterPro" id="IPR007259">
    <property type="entry name" value="GCP"/>
</dbReference>
<feature type="compositionally biased region" description="Polar residues" evidence="5">
    <location>
        <begin position="1040"/>
        <end position="1055"/>
    </location>
</feature>
<dbReference type="VEuPathDB" id="TriTrypDB:ECC02_002000"/>
<evidence type="ECO:0000259" key="7">
    <source>
        <dbReference type="Pfam" id="PF17681"/>
    </source>
</evidence>
<feature type="region of interest" description="Disordered" evidence="5">
    <location>
        <begin position="1597"/>
        <end position="1698"/>
    </location>
</feature>
<gene>
    <name evidence="8" type="ORF">ECC02_002000</name>
</gene>
<feature type="compositionally biased region" description="Basic and acidic residues" evidence="5">
    <location>
        <begin position="1409"/>
        <end position="1425"/>
    </location>
</feature>
<feature type="compositionally biased region" description="Basic residues" evidence="5">
    <location>
        <begin position="1673"/>
        <end position="1682"/>
    </location>
</feature>
<dbReference type="Proteomes" id="UP000583944">
    <property type="component" value="Unassembled WGS sequence"/>
</dbReference>
<feature type="region of interest" description="Disordered" evidence="5">
    <location>
        <begin position="1403"/>
        <end position="1427"/>
    </location>
</feature>
<evidence type="ECO:0000256" key="6">
    <source>
        <dbReference type="SAM" id="Phobius"/>
    </source>
</evidence>
<keyword evidence="2" id="KW-0963">Cytoplasm</keyword>
<organism evidence="8 9">
    <name type="scientific">Trypanosoma cruzi</name>
    <dbReference type="NCBI Taxonomy" id="5693"/>
    <lineage>
        <taxon>Eukaryota</taxon>
        <taxon>Discoba</taxon>
        <taxon>Euglenozoa</taxon>
        <taxon>Kinetoplastea</taxon>
        <taxon>Metakinetoplastina</taxon>
        <taxon>Trypanosomatida</taxon>
        <taxon>Trypanosomatidae</taxon>
        <taxon>Trypanosoma</taxon>
        <taxon>Schizotrypanum</taxon>
    </lineage>
</organism>
<evidence type="ECO:0000313" key="9">
    <source>
        <dbReference type="Proteomes" id="UP000583944"/>
    </source>
</evidence>
<name>A0A7J6YF56_TRYCR</name>
<keyword evidence="4" id="KW-0206">Cytoskeleton</keyword>
<feature type="region of interest" description="Disordered" evidence="5">
    <location>
        <begin position="1031"/>
        <end position="1055"/>
    </location>
</feature>
<reference evidence="8 9" key="1">
    <citation type="journal article" date="2019" name="Genome Biol. Evol.">
        <title>Nanopore Sequencing Significantly Improves Genome Assembly of the Protozoan Parasite Trypanosoma cruzi.</title>
        <authorList>
            <person name="Diaz-Viraque F."/>
            <person name="Pita S."/>
            <person name="Greif G."/>
            <person name="de Souza R.C.M."/>
            <person name="Iraola G."/>
            <person name="Robello C."/>
        </authorList>
    </citation>
    <scope>NUCLEOTIDE SEQUENCE [LARGE SCALE GENOMIC DNA]</scope>
    <source>
        <strain evidence="8 9">Berenice</strain>
    </source>
</reference>